<reference evidence="2" key="1">
    <citation type="journal article" date="2014" name="Int. J. Syst. Evol. Microbiol.">
        <title>Complete genome sequence of Corynebacterium casei LMG S-19264T (=DSM 44701T), isolated from a smear-ripened cheese.</title>
        <authorList>
            <consortium name="US DOE Joint Genome Institute (JGI-PGF)"/>
            <person name="Walter F."/>
            <person name="Albersmeier A."/>
            <person name="Kalinowski J."/>
            <person name="Ruckert C."/>
        </authorList>
    </citation>
    <scope>NUCLEOTIDE SEQUENCE</scope>
    <source>
        <strain evidence="2">JCM 4369</strain>
    </source>
</reference>
<accession>A0A918MC34</accession>
<proteinExistence type="predicted"/>
<reference evidence="2" key="2">
    <citation type="submission" date="2020-09" db="EMBL/GenBank/DDBJ databases">
        <authorList>
            <person name="Sun Q."/>
            <person name="Ohkuma M."/>
        </authorList>
    </citation>
    <scope>NUCLEOTIDE SEQUENCE</scope>
    <source>
        <strain evidence="2">JCM 4369</strain>
    </source>
</reference>
<dbReference type="EMBL" id="BMTD01000011">
    <property type="protein sequence ID" value="GGV06003.1"/>
    <property type="molecule type" value="Genomic_DNA"/>
</dbReference>
<evidence type="ECO:0000313" key="3">
    <source>
        <dbReference type="Proteomes" id="UP000618795"/>
    </source>
</evidence>
<keyword evidence="3" id="KW-1185">Reference proteome</keyword>
<organism evidence="2 3">
    <name type="scientific">Streptomyces filipinensis</name>
    <dbReference type="NCBI Taxonomy" id="66887"/>
    <lineage>
        <taxon>Bacteria</taxon>
        <taxon>Bacillati</taxon>
        <taxon>Actinomycetota</taxon>
        <taxon>Actinomycetes</taxon>
        <taxon>Kitasatosporales</taxon>
        <taxon>Streptomycetaceae</taxon>
        <taxon>Streptomyces</taxon>
    </lineage>
</organism>
<comment type="caution">
    <text evidence="2">The sequence shown here is derived from an EMBL/GenBank/DDBJ whole genome shotgun (WGS) entry which is preliminary data.</text>
</comment>
<dbReference type="AlphaFoldDB" id="A0A918MC34"/>
<sequence>MLRRFREQIDAQFATAPDPNTPVEQAPPATGQGLNLSALCGEQDSPAQQAALAVLLAAGPEGTGASAIARALADEYGTNRQTVVGWLKTWAEDGTAVRVGEGTKARYVHHRHAPEQPDEN</sequence>
<evidence type="ECO:0000256" key="1">
    <source>
        <dbReference type="SAM" id="MobiDB-lite"/>
    </source>
</evidence>
<dbReference type="Proteomes" id="UP000618795">
    <property type="component" value="Unassembled WGS sequence"/>
</dbReference>
<evidence type="ECO:0000313" key="2">
    <source>
        <dbReference type="EMBL" id="GGV06003.1"/>
    </source>
</evidence>
<protein>
    <submittedName>
        <fullName evidence="2">Uncharacterized protein</fullName>
    </submittedName>
</protein>
<name>A0A918MC34_9ACTN</name>
<gene>
    <name evidence="2" type="ORF">GCM10010260_49300</name>
</gene>
<feature type="region of interest" description="Disordered" evidence="1">
    <location>
        <begin position="9"/>
        <end position="34"/>
    </location>
</feature>